<evidence type="ECO:0000256" key="3">
    <source>
        <dbReference type="ARBA" id="ARBA00023125"/>
    </source>
</evidence>
<dbReference type="GO" id="GO:0015074">
    <property type="term" value="P:DNA integration"/>
    <property type="evidence" value="ECO:0007669"/>
    <property type="project" value="InterPro"/>
</dbReference>
<evidence type="ECO:0000256" key="4">
    <source>
        <dbReference type="ARBA" id="ARBA00023172"/>
    </source>
</evidence>
<evidence type="ECO:0000259" key="9">
    <source>
        <dbReference type="PROSITE" id="PS51900"/>
    </source>
</evidence>
<dbReference type="Gene3D" id="1.10.443.10">
    <property type="entry name" value="Intergrase catalytic core"/>
    <property type="match status" value="1"/>
</dbReference>
<dbReference type="GO" id="GO:0003677">
    <property type="term" value="F:DNA binding"/>
    <property type="evidence" value="ECO:0007669"/>
    <property type="project" value="UniProtKB-UniRule"/>
</dbReference>
<dbReference type="SUPFAM" id="SSF56349">
    <property type="entry name" value="DNA breaking-rejoining enzymes"/>
    <property type="match status" value="1"/>
</dbReference>
<comment type="caution">
    <text evidence="10">The sequence shown here is derived from an EMBL/GenBank/DDBJ whole genome shotgun (WGS) entry which is preliminary data.</text>
</comment>
<dbReference type="PROSITE" id="PS51898">
    <property type="entry name" value="TYR_RECOMBINASE"/>
    <property type="match status" value="1"/>
</dbReference>
<dbReference type="Proteomes" id="UP000018291">
    <property type="component" value="Unassembled WGS sequence"/>
</dbReference>
<reference evidence="10 11" key="1">
    <citation type="journal article" date="2013" name="ISME J.">
        <title>Metabolic model for the filamentous 'Candidatus Microthrix parvicella' based on genomic and metagenomic analyses.</title>
        <authorList>
            <person name="Jon McIlroy S."/>
            <person name="Kristiansen R."/>
            <person name="Albertsen M."/>
            <person name="Michael Karst S."/>
            <person name="Rossetti S."/>
            <person name="Lund Nielsen J."/>
            <person name="Tandoi V."/>
            <person name="James Seviour R."/>
            <person name="Nielsen P.H."/>
        </authorList>
    </citation>
    <scope>NUCLEOTIDE SEQUENCE [LARGE SCALE GENOMIC DNA]</scope>
    <source>
        <strain evidence="10 11">RN1</strain>
    </source>
</reference>
<dbReference type="STRING" id="1229780.BN381_100012"/>
<keyword evidence="4" id="KW-0233">DNA recombination</keyword>
<evidence type="ECO:0000313" key="10">
    <source>
        <dbReference type="EMBL" id="CCM62125.1"/>
    </source>
</evidence>
<comment type="similarity">
    <text evidence="1">Belongs to the 'phage' integrase family.</text>
</comment>
<keyword evidence="3 5" id="KW-0238">DNA-binding</keyword>
<dbReference type="PROSITE" id="PS51900">
    <property type="entry name" value="CB"/>
    <property type="match status" value="1"/>
</dbReference>
<dbReference type="Pfam" id="PF14659">
    <property type="entry name" value="Phage_int_SAM_3"/>
    <property type="match status" value="1"/>
</dbReference>
<dbReference type="HOGENOM" id="CLU_027562_17_1_11"/>
<evidence type="ECO:0000256" key="2">
    <source>
        <dbReference type="ARBA" id="ARBA00022908"/>
    </source>
</evidence>
<dbReference type="InterPro" id="IPR002104">
    <property type="entry name" value="Integrase_catalytic"/>
</dbReference>
<dbReference type="RefSeq" id="WP_012223259.1">
    <property type="nucleotide sequence ID" value="NZ_HG422565.1"/>
</dbReference>
<dbReference type="PANTHER" id="PTHR30349">
    <property type="entry name" value="PHAGE INTEGRASE-RELATED"/>
    <property type="match status" value="1"/>
</dbReference>
<keyword evidence="2" id="KW-0229">DNA integration</keyword>
<evidence type="ECO:0000313" key="11">
    <source>
        <dbReference type="Proteomes" id="UP000018291"/>
    </source>
</evidence>
<keyword evidence="11" id="KW-1185">Reference proteome</keyword>
<sequence length="424" mass="46346">MRGSLRRLPSGSWEIRLFLGTDDAGKKRYRSKSVKGSKREAERTMRQLIAEIEAGRAEANRSEQTLTIDQLLERWQAANVNDWSPTTARDHQRTAEGWISPHIGTVRINRLTVERLEGFYQTLLSEGGKAGRPLSAQSVKKAHSILRAALSAAVRWRLIPNNPALIAHTPRVEPHQHKVPDLDTVAAIIGKADPRMATIIRLAIATGARRGELGALKWSDIDVEQRLITFQRSVVDGGPASKVKPTKTRTTGVVSVGEATMASIEEWRAHQTDAASKVGLGSLGADGWVFPSRDWNHPLTLNQITNDWRTLADAHGLDGVRFHELRHATATHLIANGTDVRTVAGRLRHASPTMTLDVYAARTTEADQAAGELSTPSSTSRKRPLTGNAPPSHNTSRGSHGIPSFVPSKRRFGLQGSGLAAWNV</sequence>
<dbReference type="GO" id="GO:0006310">
    <property type="term" value="P:DNA recombination"/>
    <property type="evidence" value="ECO:0007669"/>
    <property type="project" value="UniProtKB-KW"/>
</dbReference>
<protein>
    <submittedName>
        <fullName evidence="10">Uncharacterized protein</fullName>
    </submittedName>
</protein>
<dbReference type="CDD" id="cd01189">
    <property type="entry name" value="INT_ICEBs1_C_like"/>
    <property type="match status" value="1"/>
</dbReference>
<dbReference type="Pfam" id="PF00589">
    <property type="entry name" value="Phage_integrase"/>
    <property type="match status" value="1"/>
</dbReference>
<evidence type="ECO:0000259" key="8">
    <source>
        <dbReference type="PROSITE" id="PS51898"/>
    </source>
</evidence>
<dbReference type="EMBL" id="CANL01000002">
    <property type="protein sequence ID" value="CCM62125.1"/>
    <property type="molecule type" value="Genomic_DNA"/>
</dbReference>
<evidence type="ECO:0000256" key="7">
    <source>
        <dbReference type="SAM" id="MobiDB-lite"/>
    </source>
</evidence>
<dbReference type="PANTHER" id="PTHR30349:SF41">
    <property type="entry name" value="INTEGRASE_RECOMBINASE PROTEIN MJ0367-RELATED"/>
    <property type="match status" value="1"/>
</dbReference>
<dbReference type="InterPro" id="IPR011010">
    <property type="entry name" value="DNA_brk_join_enz"/>
</dbReference>
<accession>R4YW60</accession>
<organism evidence="10 11">
    <name type="scientific">Candidatus Neomicrothrix parvicella RN1</name>
    <dbReference type="NCBI Taxonomy" id="1229780"/>
    <lineage>
        <taxon>Bacteria</taxon>
        <taxon>Bacillati</taxon>
        <taxon>Actinomycetota</taxon>
        <taxon>Acidimicrobiia</taxon>
        <taxon>Acidimicrobiales</taxon>
        <taxon>Microthrixaceae</taxon>
        <taxon>Candidatus Neomicrothrix</taxon>
    </lineage>
</organism>
<proteinExistence type="inferred from homology"/>
<evidence type="ECO:0000256" key="6">
    <source>
        <dbReference type="SAM" id="Coils"/>
    </source>
</evidence>
<evidence type="ECO:0000256" key="1">
    <source>
        <dbReference type="ARBA" id="ARBA00008857"/>
    </source>
</evidence>
<dbReference type="eggNOG" id="COG0582">
    <property type="taxonomic scope" value="Bacteria"/>
</dbReference>
<dbReference type="AlphaFoldDB" id="R4YW60"/>
<gene>
    <name evidence="10" type="ORF">BN381_100012</name>
</gene>
<feature type="coiled-coil region" evidence="6">
    <location>
        <begin position="38"/>
        <end position="65"/>
    </location>
</feature>
<feature type="region of interest" description="Disordered" evidence="7">
    <location>
        <begin position="367"/>
        <end position="409"/>
    </location>
</feature>
<feature type="domain" description="Core-binding (CB)" evidence="9">
    <location>
        <begin position="66"/>
        <end position="154"/>
    </location>
</feature>
<dbReference type="InterPro" id="IPR044068">
    <property type="entry name" value="CB"/>
</dbReference>
<dbReference type="InterPro" id="IPR013762">
    <property type="entry name" value="Integrase-like_cat_sf"/>
</dbReference>
<name>R4YW60_9ACTN</name>
<feature type="domain" description="Tyr recombinase" evidence="8">
    <location>
        <begin position="175"/>
        <end position="373"/>
    </location>
</feature>
<keyword evidence="6" id="KW-0175">Coiled coil</keyword>
<dbReference type="InterPro" id="IPR010998">
    <property type="entry name" value="Integrase_recombinase_N"/>
</dbReference>
<dbReference type="Gene3D" id="1.10.150.130">
    <property type="match status" value="1"/>
</dbReference>
<evidence type="ECO:0000256" key="5">
    <source>
        <dbReference type="PROSITE-ProRule" id="PRU01248"/>
    </source>
</evidence>
<dbReference type="InterPro" id="IPR050090">
    <property type="entry name" value="Tyrosine_recombinase_XerCD"/>
</dbReference>
<dbReference type="InterPro" id="IPR004107">
    <property type="entry name" value="Integrase_SAM-like_N"/>
</dbReference>
<feature type="compositionally biased region" description="Polar residues" evidence="7">
    <location>
        <begin position="389"/>
        <end position="398"/>
    </location>
</feature>